<dbReference type="InterPro" id="IPR008491">
    <property type="entry name" value="CDK5RAP3"/>
</dbReference>
<name>A0ABS8V3I8_DATST</name>
<dbReference type="PANTHER" id="PTHR14894">
    <property type="entry name" value="CDK5 REGULATORY SUBUNIT-ASSOCIATED PROTEIN 3"/>
    <property type="match status" value="1"/>
</dbReference>
<accession>A0ABS8V3I8</accession>
<comment type="caution">
    <text evidence="2">The sequence shown here is derived from an EMBL/GenBank/DDBJ whole genome shotgun (WGS) entry which is preliminary data.</text>
</comment>
<evidence type="ECO:0000313" key="3">
    <source>
        <dbReference type="Proteomes" id="UP000823775"/>
    </source>
</evidence>
<protein>
    <submittedName>
        <fullName evidence="2">Uncharacterized protein</fullName>
    </submittedName>
</protein>
<organism evidence="2 3">
    <name type="scientific">Datura stramonium</name>
    <name type="common">Jimsonweed</name>
    <name type="synonym">Common thornapple</name>
    <dbReference type="NCBI Taxonomy" id="4076"/>
    <lineage>
        <taxon>Eukaryota</taxon>
        <taxon>Viridiplantae</taxon>
        <taxon>Streptophyta</taxon>
        <taxon>Embryophyta</taxon>
        <taxon>Tracheophyta</taxon>
        <taxon>Spermatophyta</taxon>
        <taxon>Magnoliopsida</taxon>
        <taxon>eudicotyledons</taxon>
        <taxon>Gunneridae</taxon>
        <taxon>Pentapetalae</taxon>
        <taxon>asterids</taxon>
        <taxon>lamiids</taxon>
        <taxon>Solanales</taxon>
        <taxon>Solanaceae</taxon>
        <taxon>Solanoideae</taxon>
        <taxon>Datureae</taxon>
        <taxon>Datura</taxon>
    </lineage>
</organism>
<evidence type="ECO:0000313" key="2">
    <source>
        <dbReference type="EMBL" id="MCD9641698.1"/>
    </source>
</evidence>
<dbReference type="Proteomes" id="UP000823775">
    <property type="component" value="Unassembled WGS sequence"/>
</dbReference>
<dbReference type="EMBL" id="JACEIK010003434">
    <property type="protein sequence ID" value="MCD9641698.1"/>
    <property type="molecule type" value="Genomic_DNA"/>
</dbReference>
<proteinExistence type="inferred from homology"/>
<sequence length="74" mass="8541">MQNQDDIRNLPIDIAFARLGEWLVDRKRIPADWRKRLAAVRAKITTSFASLPKDIDPYFHTLDIEGTLFGSKNI</sequence>
<gene>
    <name evidence="2" type="ORF">HAX54_028086</name>
</gene>
<reference evidence="2 3" key="1">
    <citation type="journal article" date="2021" name="BMC Genomics">
        <title>Datura genome reveals duplications of psychoactive alkaloid biosynthetic genes and high mutation rate following tissue culture.</title>
        <authorList>
            <person name="Rajewski A."/>
            <person name="Carter-House D."/>
            <person name="Stajich J."/>
            <person name="Litt A."/>
        </authorList>
    </citation>
    <scope>NUCLEOTIDE SEQUENCE [LARGE SCALE GENOMIC DNA]</scope>
    <source>
        <strain evidence="2">AR-01</strain>
    </source>
</reference>
<dbReference type="PANTHER" id="PTHR14894:SF0">
    <property type="entry name" value="CDK5 REGULATORY SUBUNIT-ASSOCIATED PROTEIN 3"/>
    <property type="match status" value="1"/>
</dbReference>
<keyword evidence="3" id="KW-1185">Reference proteome</keyword>
<dbReference type="Pfam" id="PF05600">
    <property type="entry name" value="CDK5RAP3"/>
    <property type="match status" value="1"/>
</dbReference>
<comment type="similarity">
    <text evidence="1">Belongs to the CDK5RAP3 family.</text>
</comment>
<evidence type="ECO:0000256" key="1">
    <source>
        <dbReference type="ARBA" id="ARBA00007478"/>
    </source>
</evidence>